<accession>A0A143BH78</accession>
<dbReference type="InterPro" id="IPR012130">
    <property type="entry name" value="PYP"/>
</dbReference>
<dbReference type="KEGG" id="gph:GEMMAAP_05245"/>
<dbReference type="EMBL" id="CP011454">
    <property type="protein sequence ID" value="AMW04406.1"/>
    <property type="molecule type" value="Genomic_DNA"/>
</dbReference>
<evidence type="ECO:0000256" key="2">
    <source>
        <dbReference type="ARBA" id="ARBA00023170"/>
    </source>
</evidence>
<evidence type="ECO:0000256" key="1">
    <source>
        <dbReference type="ARBA" id="ARBA00022991"/>
    </source>
</evidence>
<proteinExistence type="predicted"/>
<dbReference type="RefSeq" id="WP_026849937.1">
    <property type="nucleotide sequence ID" value="NZ_CP011454.1"/>
</dbReference>
<dbReference type="STRING" id="1379270.GEMMAAP_05245"/>
<keyword evidence="1" id="KW-0157">Chromophore</keyword>
<dbReference type="InterPro" id="IPR035965">
    <property type="entry name" value="PAS-like_dom_sf"/>
</dbReference>
<dbReference type="Proteomes" id="UP000076404">
    <property type="component" value="Chromosome"/>
</dbReference>
<keyword evidence="2" id="KW-0675">Receptor</keyword>
<protein>
    <submittedName>
        <fullName evidence="3">Photoactive yellow protein</fullName>
    </submittedName>
</protein>
<dbReference type="GO" id="GO:0007602">
    <property type="term" value="P:phototransduction"/>
    <property type="evidence" value="ECO:0007669"/>
    <property type="project" value="InterPro"/>
</dbReference>
<reference evidence="3 4" key="1">
    <citation type="journal article" date="2014" name="Proc. Natl. Acad. Sci. U.S.A.">
        <title>Functional type 2 photosynthetic reaction centers found in the rare bacterial phylum Gemmatimonadetes.</title>
        <authorList>
            <person name="Zeng Y."/>
            <person name="Feng F."/>
            <person name="Medova H."/>
            <person name="Dean J."/>
            <person name="Koblizek M."/>
        </authorList>
    </citation>
    <scope>NUCLEOTIDE SEQUENCE [LARGE SCALE GENOMIC DNA]</scope>
    <source>
        <strain evidence="3 4">AP64</strain>
    </source>
</reference>
<dbReference type="Gene3D" id="3.30.450.20">
    <property type="entry name" value="PAS domain"/>
    <property type="match status" value="1"/>
</dbReference>
<dbReference type="PIRSF" id="PIRSF000087">
    <property type="entry name" value="PYP"/>
    <property type="match status" value="1"/>
</dbReference>
<evidence type="ECO:0000313" key="3">
    <source>
        <dbReference type="EMBL" id="AMW04406.1"/>
    </source>
</evidence>
<dbReference type="eggNOG" id="COG4251">
    <property type="taxonomic scope" value="Bacteria"/>
</dbReference>
<reference evidence="3 4" key="2">
    <citation type="journal article" date="2016" name="Environ. Microbiol. Rep.">
        <title>Metagenomic evidence for the presence of phototrophic Gemmatimonadetes bacteria in diverse environments.</title>
        <authorList>
            <person name="Zeng Y."/>
            <person name="Baumbach J."/>
            <person name="Barbosa E.G."/>
            <person name="Azevedo V."/>
            <person name="Zhang C."/>
            <person name="Koblizek M."/>
        </authorList>
    </citation>
    <scope>NUCLEOTIDE SEQUENCE [LARGE SCALE GENOMIC DNA]</scope>
    <source>
        <strain evidence="3 4">AP64</strain>
    </source>
</reference>
<dbReference type="OrthoDB" id="329226at2"/>
<dbReference type="GO" id="GO:0009881">
    <property type="term" value="F:photoreceptor activity"/>
    <property type="evidence" value="ECO:0007669"/>
    <property type="project" value="InterPro"/>
</dbReference>
<dbReference type="SUPFAM" id="SSF55785">
    <property type="entry name" value="PYP-like sensor domain (PAS domain)"/>
    <property type="match status" value="1"/>
</dbReference>
<keyword evidence="4" id="KW-1185">Reference proteome</keyword>
<dbReference type="AlphaFoldDB" id="A0A143BH78"/>
<gene>
    <name evidence="3" type="ORF">GEMMAAP_05245</name>
</gene>
<evidence type="ECO:0000313" key="4">
    <source>
        <dbReference type="Proteomes" id="UP000076404"/>
    </source>
</evidence>
<name>A0A143BH78_9BACT</name>
<organism evidence="3 4">
    <name type="scientific">Gemmatimonas phototrophica</name>
    <dbReference type="NCBI Taxonomy" id="1379270"/>
    <lineage>
        <taxon>Bacteria</taxon>
        <taxon>Pseudomonadati</taxon>
        <taxon>Gemmatimonadota</taxon>
        <taxon>Gemmatimonadia</taxon>
        <taxon>Gemmatimonadales</taxon>
        <taxon>Gemmatimonadaceae</taxon>
        <taxon>Gemmatimonas</taxon>
    </lineage>
</organism>
<sequence length="124" mass="13805">MSFVPSQFIAQIPSVDRPNADAQPFGIVQVDDAGVIKLYNRWESEMAGVPVASAEGRNFFTQVAPCTNNRLMFGKFKDGVAKGELDSEFNYTFTYKMKPTNVQIRLFRHAPSATNWVLVGLRAA</sequence>